<dbReference type="AlphaFoldDB" id="A0A512BIU0"/>
<dbReference type="InterPro" id="IPR036514">
    <property type="entry name" value="SGNH_hydro_sf"/>
</dbReference>
<keyword evidence="2" id="KW-1185">Reference proteome</keyword>
<dbReference type="PANTHER" id="PTHR30383">
    <property type="entry name" value="THIOESTERASE 1/PROTEASE 1/LYSOPHOSPHOLIPASE L1"/>
    <property type="match status" value="1"/>
</dbReference>
<dbReference type="EMBL" id="BJYT01000031">
    <property type="protein sequence ID" value="GEO11880.1"/>
    <property type="molecule type" value="Genomic_DNA"/>
</dbReference>
<accession>A0A512BIU0</accession>
<evidence type="ECO:0000313" key="1">
    <source>
        <dbReference type="EMBL" id="GEO11880.1"/>
    </source>
</evidence>
<dbReference type="GO" id="GO:0004622">
    <property type="term" value="F:phosphatidylcholine lysophospholipase activity"/>
    <property type="evidence" value="ECO:0007669"/>
    <property type="project" value="TreeGrafter"/>
</dbReference>
<dbReference type="InterPro" id="IPR001087">
    <property type="entry name" value="GDSL"/>
</dbReference>
<sequence length="272" mass="31113">MSCQPRIAKVLCFGDSITQGKVVNDTIKELSYRYWLWEKLDSAGYKVDMVGSNPIWFNENKTRRLKPLISPYTGHAFDGDHEGYYGIQTGETLKGGFMHDGVKYESFKERLKRIDAPDYAFVHIGTNDGKNDSVSTVNSLKQIVEELFKQNRKMHIFLSKLNTPWVCFVSNSIEPLIAEFKTQYPKIRLTMVDMASGWINCPTDLGTMTFDWVHSNELGQKTMAANWFQAFKSIGDRQKPTFIADIKVTEQTDTTATITCLLHQTMNKLPRI</sequence>
<dbReference type="Pfam" id="PF00657">
    <property type="entry name" value="Lipase_GDSL"/>
    <property type="match status" value="1"/>
</dbReference>
<dbReference type="Gene3D" id="3.40.50.1110">
    <property type="entry name" value="SGNH hydrolase"/>
    <property type="match status" value="1"/>
</dbReference>
<gene>
    <name evidence="1" type="ORF">SAE01_43760</name>
</gene>
<comment type="caution">
    <text evidence="1">The sequence shown here is derived from an EMBL/GenBank/DDBJ whole genome shotgun (WGS) entry which is preliminary data.</text>
</comment>
<evidence type="ECO:0008006" key="3">
    <source>
        <dbReference type="Google" id="ProtNLM"/>
    </source>
</evidence>
<protein>
    <recommendedName>
        <fullName evidence="3">SGNH hydrolase-type esterase domain-containing protein</fullName>
    </recommendedName>
</protein>
<proteinExistence type="predicted"/>
<dbReference type="InterPro" id="IPR051532">
    <property type="entry name" value="Ester_Hydrolysis_Enzymes"/>
</dbReference>
<dbReference type="PANTHER" id="PTHR30383:SF5">
    <property type="entry name" value="SGNH HYDROLASE-TYPE ESTERASE DOMAIN-CONTAINING PROTEIN"/>
    <property type="match status" value="1"/>
</dbReference>
<organism evidence="1 2">
    <name type="scientific">Segetibacter aerophilus</name>
    <dbReference type="NCBI Taxonomy" id="670293"/>
    <lineage>
        <taxon>Bacteria</taxon>
        <taxon>Pseudomonadati</taxon>
        <taxon>Bacteroidota</taxon>
        <taxon>Chitinophagia</taxon>
        <taxon>Chitinophagales</taxon>
        <taxon>Chitinophagaceae</taxon>
        <taxon>Segetibacter</taxon>
    </lineage>
</organism>
<dbReference type="SUPFAM" id="SSF52266">
    <property type="entry name" value="SGNH hydrolase"/>
    <property type="match status" value="1"/>
</dbReference>
<dbReference type="Proteomes" id="UP000321513">
    <property type="component" value="Unassembled WGS sequence"/>
</dbReference>
<reference evidence="1 2" key="1">
    <citation type="submission" date="2019-07" db="EMBL/GenBank/DDBJ databases">
        <title>Whole genome shotgun sequence of Segetibacter aerophilus NBRC 106135.</title>
        <authorList>
            <person name="Hosoyama A."/>
            <person name="Uohara A."/>
            <person name="Ohji S."/>
            <person name="Ichikawa N."/>
        </authorList>
    </citation>
    <scope>NUCLEOTIDE SEQUENCE [LARGE SCALE GENOMIC DNA]</scope>
    <source>
        <strain evidence="1 2">NBRC 106135</strain>
    </source>
</reference>
<name>A0A512BIU0_9BACT</name>
<evidence type="ECO:0000313" key="2">
    <source>
        <dbReference type="Proteomes" id="UP000321513"/>
    </source>
</evidence>